<protein>
    <submittedName>
        <fullName evidence="1">Uncharacterized protein</fullName>
    </submittedName>
</protein>
<comment type="caution">
    <text evidence="1">The sequence shown here is derived from an EMBL/GenBank/DDBJ whole genome shotgun (WGS) entry which is preliminary data.</text>
</comment>
<accession>A0A6N9HE34</accession>
<evidence type="ECO:0000313" key="1">
    <source>
        <dbReference type="EMBL" id="MYN01422.1"/>
    </source>
</evidence>
<organism evidence="1 2">
    <name type="scientific">Pseudoduganella guangdongensis</name>
    <dbReference type="NCBI Taxonomy" id="2692179"/>
    <lineage>
        <taxon>Bacteria</taxon>
        <taxon>Pseudomonadati</taxon>
        <taxon>Pseudomonadota</taxon>
        <taxon>Betaproteobacteria</taxon>
        <taxon>Burkholderiales</taxon>
        <taxon>Oxalobacteraceae</taxon>
        <taxon>Telluria group</taxon>
        <taxon>Pseudoduganella</taxon>
    </lineage>
</organism>
<name>A0A6N9HE34_9BURK</name>
<reference evidence="1 2" key="1">
    <citation type="submission" date="2019-12" db="EMBL/GenBank/DDBJ databases">
        <title>Novel species isolated from a subtropical stream in China.</title>
        <authorList>
            <person name="Lu H."/>
        </authorList>
    </citation>
    <scope>NUCLEOTIDE SEQUENCE [LARGE SCALE GENOMIC DNA]</scope>
    <source>
        <strain evidence="1 2">DS3</strain>
    </source>
</reference>
<proteinExistence type="predicted"/>
<dbReference type="Proteomes" id="UP000448575">
    <property type="component" value="Unassembled WGS sequence"/>
</dbReference>
<keyword evidence="2" id="KW-1185">Reference proteome</keyword>
<gene>
    <name evidence="1" type="ORF">GTP41_04830</name>
</gene>
<dbReference type="AlphaFoldDB" id="A0A6N9HE34"/>
<evidence type="ECO:0000313" key="2">
    <source>
        <dbReference type="Proteomes" id="UP000448575"/>
    </source>
</evidence>
<sequence>MDQLTKPTRREDLWTAETVQYGVTLRTIIGLAEAQRYLLSRCVPLHVVERVLSVAEQPRRMLQRIEITAA</sequence>
<dbReference type="RefSeq" id="WP_161024445.1">
    <property type="nucleotide sequence ID" value="NZ_WWCJ01000003.1"/>
</dbReference>
<dbReference type="EMBL" id="WWCJ01000003">
    <property type="protein sequence ID" value="MYN01422.1"/>
    <property type="molecule type" value="Genomic_DNA"/>
</dbReference>